<feature type="region of interest" description="Disordered" evidence="1">
    <location>
        <begin position="200"/>
        <end position="312"/>
    </location>
</feature>
<name>A0A066YSR7_9ACTN</name>
<dbReference type="OrthoDB" id="3868051at2"/>
<feature type="transmembrane region" description="Helical" evidence="2">
    <location>
        <begin position="87"/>
        <end position="113"/>
    </location>
</feature>
<feature type="compositionally biased region" description="Low complexity" evidence="1">
    <location>
        <begin position="293"/>
        <end position="302"/>
    </location>
</feature>
<evidence type="ECO:0000256" key="2">
    <source>
        <dbReference type="SAM" id="Phobius"/>
    </source>
</evidence>
<feature type="compositionally biased region" description="Low complexity" evidence="1">
    <location>
        <begin position="257"/>
        <end position="275"/>
    </location>
</feature>
<proteinExistence type="predicted"/>
<dbReference type="Proteomes" id="UP000027178">
    <property type="component" value="Unassembled WGS sequence"/>
</dbReference>
<keyword evidence="2" id="KW-0472">Membrane</keyword>
<feature type="compositionally biased region" description="Pro residues" evidence="1">
    <location>
        <begin position="303"/>
        <end position="312"/>
    </location>
</feature>
<evidence type="ECO:0000256" key="1">
    <source>
        <dbReference type="SAM" id="MobiDB-lite"/>
    </source>
</evidence>
<dbReference type="RefSeq" id="WP_051653215.1">
    <property type="nucleotide sequence ID" value="NZ_KK853997.1"/>
</dbReference>
<keyword evidence="2" id="KW-0812">Transmembrane</keyword>
<gene>
    <name evidence="3" type="ORF">KCH_40430</name>
</gene>
<organism evidence="3 4">
    <name type="scientific">Kitasatospora cheerisanensis KCTC 2395</name>
    <dbReference type="NCBI Taxonomy" id="1348663"/>
    <lineage>
        <taxon>Bacteria</taxon>
        <taxon>Bacillati</taxon>
        <taxon>Actinomycetota</taxon>
        <taxon>Actinomycetes</taxon>
        <taxon>Kitasatosporales</taxon>
        <taxon>Streptomycetaceae</taxon>
        <taxon>Kitasatospora</taxon>
    </lineage>
</organism>
<comment type="caution">
    <text evidence="3">The sequence shown here is derived from an EMBL/GenBank/DDBJ whole genome shotgun (WGS) entry which is preliminary data.</text>
</comment>
<evidence type="ECO:0000313" key="4">
    <source>
        <dbReference type="Proteomes" id="UP000027178"/>
    </source>
</evidence>
<accession>A0A066YSR7</accession>
<reference evidence="3 4" key="1">
    <citation type="submission" date="2014-05" db="EMBL/GenBank/DDBJ databases">
        <title>Draft Genome Sequence of Kitasatospora cheerisanensis KCTC 2395.</title>
        <authorList>
            <person name="Nam D.H."/>
        </authorList>
    </citation>
    <scope>NUCLEOTIDE SEQUENCE [LARGE SCALE GENOMIC DNA]</scope>
    <source>
        <strain evidence="3 4">KCTC 2395</strain>
    </source>
</reference>
<dbReference type="PATRIC" id="fig|1348663.4.peg.3897"/>
<dbReference type="AlphaFoldDB" id="A0A066YSR7"/>
<feature type="compositionally biased region" description="Pro residues" evidence="1">
    <location>
        <begin position="276"/>
        <end position="292"/>
    </location>
</feature>
<protein>
    <recommendedName>
        <fullName evidence="5">Transmembrane protein</fullName>
    </recommendedName>
</protein>
<dbReference type="HOGENOM" id="CLU_063461_0_0_11"/>
<dbReference type="EMBL" id="JNBY01000093">
    <property type="protein sequence ID" value="KDN84252.1"/>
    <property type="molecule type" value="Genomic_DNA"/>
</dbReference>
<keyword evidence="2" id="KW-1133">Transmembrane helix</keyword>
<evidence type="ECO:0000313" key="3">
    <source>
        <dbReference type="EMBL" id="KDN84252.1"/>
    </source>
</evidence>
<evidence type="ECO:0008006" key="5">
    <source>
        <dbReference type="Google" id="ProtNLM"/>
    </source>
</evidence>
<keyword evidence="4" id="KW-1185">Reference proteome</keyword>
<feature type="transmembrane region" description="Helical" evidence="2">
    <location>
        <begin position="125"/>
        <end position="150"/>
    </location>
</feature>
<sequence length="312" mass="31493">MSHPPRLLAEDRADFARLLDEALRDPTVRQALAAPGTHLTAEQLHTKALADADAVAAPAAAEYAHYLALRTALAERPDGAPPAGAGLFPVLTVLTPVLAGGAGLVLLLLGWLLRAAAPGLALGRSTVTAGLLALAVAAAALLIGGAGLVLTALRDASGGPDADPQQHAELAEARAAWHAALRERALLPWLLDHHSAGLAAVPRPRTAPPDLHRPGFSRAAYASPDFTSPGREGLTDDQGGPRPAGFTGPGHHSPDFTSPGPAASPTTRAAAAPKAPTSPAPDPNNSPTPTADPTPTASATPHPTSPAPAPKD</sequence>
<dbReference type="eggNOG" id="ENOG5033WN2">
    <property type="taxonomic scope" value="Bacteria"/>
</dbReference>